<organism evidence="1 2">
    <name type="scientific">Duganella zoogloeoides</name>
    <dbReference type="NCBI Taxonomy" id="75659"/>
    <lineage>
        <taxon>Bacteria</taxon>
        <taxon>Pseudomonadati</taxon>
        <taxon>Pseudomonadota</taxon>
        <taxon>Betaproteobacteria</taxon>
        <taxon>Burkholderiales</taxon>
        <taxon>Oxalobacteraceae</taxon>
        <taxon>Telluria group</taxon>
        <taxon>Duganella</taxon>
    </lineage>
</organism>
<reference evidence="1 2" key="1">
    <citation type="submission" date="2023-11" db="EMBL/GenBank/DDBJ databases">
        <title>MicrobeMod: A computational toolkit for identifying prokaryotic methylation and restriction-modification with nanopore sequencing.</title>
        <authorList>
            <person name="Crits-Christoph A."/>
            <person name="Kang S.C."/>
            <person name="Lee H."/>
            <person name="Ostrov N."/>
        </authorList>
    </citation>
    <scope>NUCLEOTIDE SEQUENCE [LARGE SCALE GENOMIC DNA]</scope>
    <source>
        <strain evidence="1 2">ATCC 25935</strain>
    </source>
</reference>
<accession>A0ABZ0XZ86</accession>
<evidence type="ECO:0000313" key="2">
    <source>
        <dbReference type="Proteomes" id="UP001326110"/>
    </source>
</evidence>
<evidence type="ECO:0000313" key="1">
    <source>
        <dbReference type="EMBL" id="WQH04507.1"/>
    </source>
</evidence>
<keyword evidence="2" id="KW-1185">Reference proteome</keyword>
<gene>
    <name evidence="1" type="ORF">SR858_26305</name>
</gene>
<name>A0ABZ0XZ86_9BURK</name>
<dbReference type="GeneID" id="43166470"/>
<dbReference type="EMBL" id="CP140152">
    <property type="protein sequence ID" value="WQH04507.1"/>
    <property type="molecule type" value="Genomic_DNA"/>
</dbReference>
<sequence>MGIVVQNHQMFTLSGLIDEFIANPRLLAAYQWVAIAPKADDLRLGVLKLNAAQNRKIEEKKKELRPYVDLFVNNCLQRRTIISRLSNADLTLLATAVVLGAVIATDERALQLIVKDLREDPEDYPMDVVCSMDVLAMFEKEAMLTKEQRTNTVDTWIRLRERLPATWRADYKRNFGEEYD</sequence>
<proteinExistence type="predicted"/>
<dbReference type="RefSeq" id="WP_157094846.1">
    <property type="nucleotide sequence ID" value="NZ_CP140152.1"/>
</dbReference>
<protein>
    <submittedName>
        <fullName evidence="1">Uncharacterized protein</fullName>
    </submittedName>
</protein>
<dbReference type="Proteomes" id="UP001326110">
    <property type="component" value="Chromosome"/>
</dbReference>